<dbReference type="CDD" id="cd01098">
    <property type="entry name" value="PAN_AP_plant"/>
    <property type="match status" value="1"/>
</dbReference>
<accession>A0ABR2D3N4</accession>
<protein>
    <recommendedName>
        <fullName evidence="11">S-locus glycoprotein</fullName>
    </recommendedName>
</protein>
<keyword evidence="5" id="KW-1133">Transmembrane helix</keyword>
<keyword evidence="2 6" id="KW-0732">Signal</keyword>
<feature type="transmembrane region" description="Helical" evidence="5">
    <location>
        <begin position="434"/>
        <end position="455"/>
    </location>
</feature>
<evidence type="ECO:0000256" key="5">
    <source>
        <dbReference type="SAM" id="Phobius"/>
    </source>
</evidence>
<dbReference type="EMBL" id="JBBPBM010000038">
    <property type="protein sequence ID" value="KAK8527366.1"/>
    <property type="molecule type" value="Genomic_DNA"/>
</dbReference>
<feature type="domain" description="Apple" evidence="8">
    <location>
        <begin position="340"/>
        <end position="422"/>
    </location>
</feature>
<dbReference type="Gene3D" id="3.50.4.10">
    <property type="entry name" value="Hepatocyte Growth Factor"/>
    <property type="match status" value="1"/>
</dbReference>
<feature type="domain" description="Bulb-type lectin" evidence="7">
    <location>
        <begin position="24"/>
        <end position="145"/>
    </location>
</feature>
<dbReference type="PANTHER" id="PTHR32444">
    <property type="entry name" value="BULB-TYPE LECTIN DOMAIN-CONTAINING PROTEIN"/>
    <property type="match status" value="1"/>
</dbReference>
<feature type="chain" id="PRO_5045633738" description="S-locus glycoprotein" evidence="6">
    <location>
        <begin position="24"/>
        <end position="472"/>
    </location>
</feature>
<keyword evidence="5" id="KW-0812">Transmembrane</keyword>
<name>A0ABR2D3N4_9ROSI</name>
<comment type="caution">
    <text evidence="9">The sequence shown here is derived from an EMBL/GenBank/DDBJ whole genome shotgun (WGS) entry which is preliminary data.</text>
</comment>
<keyword evidence="5" id="KW-0472">Membrane</keyword>
<dbReference type="Pfam" id="PF00954">
    <property type="entry name" value="S_locus_glycop"/>
    <property type="match status" value="1"/>
</dbReference>
<keyword evidence="10" id="KW-1185">Reference proteome</keyword>
<evidence type="ECO:0000313" key="9">
    <source>
        <dbReference type="EMBL" id="KAK8527366.1"/>
    </source>
</evidence>
<dbReference type="PANTHER" id="PTHR32444:SF234">
    <property type="entry name" value="RECEPTOR-LIKE SERINE_THREONINE-PROTEIN KINASE"/>
    <property type="match status" value="1"/>
</dbReference>
<dbReference type="PIRSF" id="PIRSF002686">
    <property type="entry name" value="SLG"/>
    <property type="match status" value="1"/>
</dbReference>
<evidence type="ECO:0000259" key="8">
    <source>
        <dbReference type="PROSITE" id="PS50948"/>
    </source>
</evidence>
<keyword evidence="3" id="KW-1015">Disulfide bond</keyword>
<evidence type="ECO:0008006" key="11">
    <source>
        <dbReference type="Google" id="ProtNLM"/>
    </source>
</evidence>
<dbReference type="InterPro" id="IPR001480">
    <property type="entry name" value="Bulb-type_lectin_dom"/>
</dbReference>
<dbReference type="Gene3D" id="2.90.10.10">
    <property type="entry name" value="Bulb-type lectin domain"/>
    <property type="match status" value="1"/>
</dbReference>
<dbReference type="Pfam" id="PF01453">
    <property type="entry name" value="B_lectin"/>
    <property type="match status" value="1"/>
</dbReference>
<evidence type="ECO:0000256" key="1">
    <source>
        <dbReference type="ARBA" id="ARBA00003061"/>
    </source>
</evidence>
<evidence type="ECO:0000256" key="3">
    <source>
        <dbReference type="ARBA" id="ARBA00023157"/>
    </source>
</evidence>
<evidence type="ECO:0000259" key="7">
    <source>
        <dbReference type="PROSITE" id="PS50927"/>
    </source>
</evidence>
<evidence type="ECO:0000256" key="6">
    <source>
        <dbReference type="SAM" id="SignalP"/>
    </source>
</evidence>
<dbReference type="CDD" id="cd00028">
    <property type="entry name" value="B_lectin"/>
    <property type="match status" value="1"/>
</dbReference>
<dbReference type="PROSITE" id="PS50927">
    <property type="entry name" value="BULB_LECTIN"/>
    <property type="match status" value="1"/>
</dbReference>
<comment type="function">
    <text evidence="1">Involved in sporophytic self-incompatibility system (the inability of flowering plants to achieve self-fertilization).</text>
</comment>
<evidence type="ECO:0000256" key="4">
    <source>
        <dbReference type="ARBA" id="ARBA00023180"/>
    </source>
</evidence>
<feature type="signal peptide" evidence="6">
    <location>
        <begin position="1"/>
        <end position="23"/>
    </location>
</feature>
<evidence type="ECO:0000256" key="2">
    <source>
        <dbReference type="ARBA" id="ARBA00022729"/>
    </source>
</evidence>
<dbReference type="InterPro" id="IPR000858">
    <property type="entry name" value="S_locus_glycoprot_dom"/>
</dbReference>
<keyword evidence="4" id="KW-0325">Glycoprotein</keyword>
<reference evidence="9 10" key="1">
    <citation type="journal article" date="2024" name="G3 (Bethesda)">
        <title>Genome assembly of Hibiscus sabdariffa L. provides insights into metabolisms of medicinal natural products.</title>
        <authorList>
            <person name="Kim T."/>
        </authorList>
    </citation>
    <scope>NUCLEOTIDE SEQUENCE [LARGE SCALE GENOMIC DNA]</scope>
    <source>
        <strain evidence="9">TK-2024</strain>
        <tissue evidence="9">Old leaves</tissue>
    </source>
</reference>
<dbReference type="InterPro" id="IPR035446">
    <property type="entry name" value="SLSG/EP1"/>
</dbReference>
<dbReference type="InterPro" id="IPR003609">
    <property type="entry name" value="Pan_app"/>
</dbReference>
<dbReference type="SUPFAM" id="SSF51110">
    <property type="entry name" value="alpha-D-mannose-specific plant lectins"/>
    <property type="match status" value="1"/>
</dbReference>
<dbReference type="InterPro" id="IPR036426">
    <property type="entry name" value="Bulb-type_lectin_dom_sf"/>
</dbReference>
<gene>
    <name evidence="9" type="ORF">V6N12_054582</name>
</gene>
<dbReference type="PROSITE" id="PS50948">
    <property type="entry name" value="PAN"/>
    <property type="match status" value="1"/>
</dbReference>
<evidence type="ECO:0000313" key="10">
    <source>
        <dbReference type="Proteomes" id="UP001472677"/>
    </source>
</evidence>
<sequence>MEMGFYFYIACCFLVIFSKTSTAIDTISPSESLPDGRTLVSNDGTFALGFFSPGTPKNRYLGIWYSNIPMQNVVWVANRVNPINDSTGLLKIENSGRIVLQIQNLTSVWSSNTTASVQNPVLQLLDSGNLVVRDERDSNPENYLWQSFDYPSDTILPRMKIGIDLRTGLDRRLSAWKNWDDPSPGDLTFGVELEGNPEMVLRKGSEKLFRSGLWNGNDFSGYRNLGANPIFDYDFVSNGIEVYYTQFLNNKSVLSRAVLNQTESSRQRFAWNSGTQTWQLFVSNPTDNYDKYGNCGPNGNCDSNKLPACYCLTGFSPKWPERWNLSDYAGGCIHSKPLNCQSGDEFIRLRRVKAPDTTNSWVNKTMNLKECRATCLSNCSCTEYTNLDVTRGGNGCAIWFGDLIDIKQFQSNDGQDLYIRVSASELEKKAKVNLAIILATVIAALLGFVLVLCYFRRSRGKLKGVYWIRVST</sequence>
<dbReference type="SMART" id="SM00108">
    <property type="entry name" value="B_lectin"/>
    <property type="match status" value="1"/>
</dbReference>
<organism evidence="9 10">
    <name type="scientific">Hibiscus sabdariffa</name>
    <name type="common">roselle</name>
    <dbReference type="NCBI Taxonomy" id="183260"/>
    <lineage>
        <taxon>Eukaryota</taxon>
        <taxon>Viridiplantae</taxon>
        <taxon>Streptophyta</taxon>
        <taxon>Embryophyta</taxon>
        <taxon>Tracheophyta</taxon>
        <taxon>Spermatophyta</taxon>
        <taxon>Magnoliopsida</taxon>
        <taxon>eudicotyledons</taxon>
        <taxon>Gunneridae</taxon>
        <taxon>Pentapetalae</taxon>
        <taxon>rosids</taxon>
        <taxon>malvids</taxon>
        <taxon>Malvales</taxon>
        <taxon>Malvaceae</taxon>
        <taxon>Malvoideae</taxon>
        <taxon>Hibiscus</taxon>
    </lineage>
</organism>
<dbReference type="SMART" id="SM00473">
    <property type="entry name" value="PAN_AP"/>
    <property type="match status" value="1"/>
</dbReference>
<proteinExistence type="predicted"/>
<dbReference type="Proteomes" id="UP001472677">
    <property type="component" value="Unassembled WGS sequence"/>
</dbReference>
<dbReference type="Pfam" id="PF08276">
    <property type="entry name" value="PAN_2"/>
    <property type="match status" value="1"/>
</dbReference>